<reference evidence="2 3" key="1">
    <citation type="journal article" date="2017" name="PLoS Biol.">
        <title>The sea cucumber genome provides insights into morphological evolution and visceral regeneration.</title>
        <authorList>
            <person name="Zhang X."/>
            <person name="Sun L."/>
            <person name="Yuan J."/>
            <person name="Sun Y."/>
            <person name="Gao Y."/>
            <person name="Zhang L."/>
            <person name="Li S."/>
            <person name="Dai H."/>
            <person name="Hamel J.F."/>
            <person name="Liu C."/>
            <person name="Yu Y."/>
            <person name="Liu S."/>
            <person name="Lin W."/>
            <person name="Guo K."/>
            <person name="Jin S."/>
            <person name="Xu P."/>
            <person name="Storey K.B."/>
            <person name="Huan P."/>
            <person name="Zhang T."/>
            <person name="Zhou Y."/>
            <person name="Zhang J."/>
            <person name="Lin C."/>
            <person name="Li X."/>
            <person name="Xing L."/>
            <person name="Huo D."/>
            <person name="Sun M."/>
            <person name="Wang L."/>
            <person name="Mercier A."/>
            <person name="Li F."/>
            <person name="Yang H."/>
            <person name="Xiang J."/>
        </authorList>
    </citation>
    <scope>NUCLEOTIDE SEQUENCE [LARGE SCALE GENOMIC DNA]</scope>
    <source>
        <strain evidence="2">Shaxun</strain>
        <tissue evidence="2">Muscle</tissue>
    </source>
</reference>
<sequence length="302" mass="33211">MSVAPKRPDPPVVGKVTHHSIELYWESAGQTSDSGKGDGRLRFCLQEADKSQGWGNVHIGASSGEQLHRIINLTQDIDKLKKILETGDNLIDVPDKFGYTPLMVCAQKGLTNIIEVLLPYGADVNAQNSSGKDAMMLASFAGHLEVVQLLRANGARYDHQDKGGSTSLHWAVDAGHLKLVKWMIRDGAAIDVVDFSSKWTPLMRCCAMSGHVEVARELFFAGAEVEKKDKDGKTALMIAALNGHRDLVQLLVERGADPFMSTEFGMSALDMARSFDKKKVVQYLEGVMEKSRKEKRRVTGDD</sequence>
<dbReference type="AlphaFoldDB" id="A0A2G8L3Y4"/>
<feature type="repeat" description="ANK" evidence="1">
    <location>
        <begin position="163"/>
        <end position="195"/>
    </location>
</feature>
<dbReference type="STRING" id="307972.A0A2G8L3Y4"/>
<dbReference type="OrthoDB" id="9995210at2759"/>
<dbReference type="PROSITE" id="PS50088">
    <property type="entry name" value="ANK_REPEAT"/>
    <property type="match status" value="4"/>
</dbReference>
<dbReference type="Pfam" id="PF00023">
    <property type="entry name" value="Ank"/>
    <property type="match status" value="1"/>
</dbReference>
<protein>
    <submittedName>
        <fullName evidence="2">Putative fibronectin type 3 and ankyrin repeat domains 1 protein</fullName>
    </submittedName>
</protein>
<dbReference type="SMART" id="SM00248">
    <property type="entry name" value="ANK"/>
    <property type="match status" value="5"/>
</dbReference>
<dbReference type="GO" id="GO:0005634">
    <property type="term" value="C:nucleus"/>
    <property type="evidence" value="ECO:0007669"/>
    <property type="project" value="TreeGrafter"/>
</dbReference>
<dbReference type="EMBL" id="MRZV01000228">
    <property type="protein sequence ID" value="PIK54974.1"/>
    <property type="molecule type" value="Genomic_DNA"/>
</dbReference>
<feature type="repeat" description="ANK" evidence="1">
    <location>
        <begin position="130"/>
        <end position="162"/>
    </location>
</feature>
<dbReference type="PROSITE" id="PS50297">
    <property type="entry name" value="ANK_REP_REGION"/>
    <property type="match status" value="4"/>
</dbReference>
<accession>A0A2G8L3Y4</accession>
<dbReference type="SUPFAM" id="SSF48403">
    <property type="entry name" value="Ankyrin repeat"/>
    <property type="match status" value="1"/>
</dbReference>
<feature type="repeat" description="ANK" evidence="1">
    <location>
        <begin position="97"/>
        <end position="129"/>
    </location>
</feature>
<evidence type="ECO:0000256" key="1">
    <source>
        <dbReference type="PROSITE-ProRule" id="PRU00023"/>
    </source>
</evidence>
<comment type="caution">
    <text evidence="2">The sequence shown here is derived from an EMBL/GenBank/DDBJ whole genome shotgun (WGS) entry which is preliminary data.</text>
</comment>
<gene>
    <name evidence="2" type="ORF">BSL78_08113</name>
</gene>
<evidence type="ECO:0000313" key="2">
    <source>
        <dbReference type="EMBL" id="PIK54974.1"/>
    </source>
</evidence>
<dbReference type="Pfam" id="PF12796">
    <property type="entry name" value="Ank_2"/>
    <property type="match status" value="2"/>
</dbReference>
<dbReference type="Gene3D" id="2.60.40.10">
    <property type="entry name" value="Immunoglobulins"/>
    <property type="match status" value="1"/>
</dbReference>
<dbReference type="PANTHER" id="PTHR24183:SF1">
    <property type="entry name" value="FIBRONECTIN TYPE 3 AND ANKYRIN REPEAT DOMAINS PROTEIN 1"/>
    <property type="match status" value="1"/>
</dbReference>
<dbReference type="PRINTS" id="PR01415">
    <property type="entry name" value="ANKYRIN"/>
</dbReference>
<dbReference type="InterPro" id="IPR013783">
    <property type="entry name" value="Ig-like_fold"/>
</dbReference>
<dbReference type="InterPro" id="IPR002110">
    <property type="entry name" value="Ankyrin_rpt"/>
</dbReference>
<keyword evidence="3" id="KW-1185">Reference proteome</keyword>
<dbReference type="Proteomes" id="UP000230750">
    <property type="component" value="Unassembled WGS sequence"/>
</dbReference>
<evidence type="ECO:0000313" key="3">
    <source>
        <dbReference type="Proteomes" id="UP000230750"/>
    </source>
</evidence>
<name>A0A2G8L3Y4_STIJA</name>
<keyword evidence="1" id="KW-0040">ANK repeat</keyword>
<dbReference type="GO" id="GO:0042981">
    <property type="term" value="P:regulation of apoptotic process"/>
    <property type="evidence" value="ECO:0007669"/>
    <property type="project" value="TreeGrafter"/>
</dbReference>
<dbReference type="PANTHER" id="PTHR24183">
    <property type="entry name" value="FIBRONECTIN TYPE 3 AND ANKYRIN REPEAT DOMAINS PROTEIN 1"/>
    <property type="match status" value="1"/>
</dbReference>
<dbReference type="Gene3D" id="1.25.40.20">
    <property type="entry name" value="Ankyrin repeat-containing domain"/>
    <property type="match status" value="2"/>
</dbReference>
<dbReference type="InterPro" id="IPR036770">
    <property type="entry name" value="Ankyrin_rpt-contain_sf"/>
</dbReference>
<organism evidence="2 3">
    <name type="scientific">Stichopus japonicus</name>
    <name type="common">Sea cucumber</name>
    <dbReference type="NCBI Taxonomy" id="307972"/>
    <lineage>
        <taxon>Eukaryota</taxon>
        <taxon>Metazoa</taxon>
        <taxon>Echinodermata</taxon>
        <taxon>Eleutherozoa</taxon>
        <taxon>Echinozoa</taxon>
        <taxon>Holothuroidea</taxon>
        <taxon>Aspidochirotacea</taxon>
        <taxon>Aspidochirotida</taxon>
        <taxon>Stichopodidae</taxon>
        <taxon>Apostichopus</taxon>
    </lineage>
</organism>
<proteinExistence type="predicted"/>
<dbReference type="PROSITE" id="PS50890">
    <property type="entry name" value="PUA"/>
    <property type="match status" value="1"/>
</dbReference>
<feature type="repeat" description="ANK" evidence="1">
    <location>
        <begin position="231"/>
        <end position="263"/>
    </location>
</feature>